<evidence type="ECO:0000256" key="9">
    <source>
        <dbReference type="ARBA" id="ARBA00023204"/>
    </source>
</evidence>
<evidence type="ECO:0000256" key="7">
    <source>
        <dbReference type="ARBA" id="ARBA00022801"/>
    </source>
</evidence>
<dbReference type="AlphaFoldDB" id="A0AAN7YMR2"/>
<keyword evidence="5" id="KW-0479">Metal-binding</keyword>
<keyword evidence="7" id="KW-0378">Hydrolase</keyword>
<dbReference type="InterPro" id="IPR036691">
    <property type="entry name" value="Endo/exonu/phosph_ase_sf"/>
</dbReference>
<dbReference type="GO" id="GO:0004518">
    <property type="term" value="F:nuclease activity"/>
    <property type="evidence" value="ECO:0007669"/>
    <property type="project" value="UniProtKB-KW"/>
</dbReference>
<evidence type="ECO:0000256" key="1">
    <source>
        <dbReference type="ARBA" id="ARBA00001936"/>
    </source>
</evidence>
<keyword evidence="9" id="KW-0234">DNA repair</keyword>
<feature type="domain" description="Endonuclease/exonuclease/phosphatase" evidence="11">
    <location>
        <begin position="232"/>
        <end position="313"/>
    </location>
</feature>
<accession>A0AAN7YMR2</accession>
<reference evidence="12" key="1">
    <citation type="submission" date="2023-08" db="EMBL/GenBank/DDBJ databases">
        <title>Black Yeasts Isolated from many extreme environments.</title>
        <authorList>
            <person name="Coleine C."/>
            <person name="Stajich J.E."/>
            <person name="Selbmann L."/>
        </authorList>
    </citation>
    <scope>NUCLEOTIDE SEQUENCE</scope>
    <source>
        <strain evidence="12">CCFEE 5401</strain>
    </source>
</reference>
<dbReference type="EMBL" id="JAVRRL010000060">
    <property type="protein sequence ID" value="KAK5109692.1"/>
    <property type="molecule type" value="Genomic_DNA"/>
</dbReference>
<gene>
    <name evidence="12" type="ORF">LTR62_006814</name>
</gene>
<proteinExistence type="predicted"/>
<dbReference type="SUPFAM" id="SSF56219">
    <property type="entry name" value="DNase I-like"/>
    <property type="match status" value="1"/>
</dbReference>
<protein>
    <recommendedName>
        <fullName evidence="11">Endonuclease/exonuclease/phosphatase domain-containing protein</fullName>
    </recommendedName>
</protein>
<keyword evidence="4" id="KW-0540">Nuclease</keyword>
<dbReference type="Pfam" id="PF03372">
    <property type="entry name" value="Exo_endo_phos"/>
    <property type="match status" value="1"/>
</dbReference>
<sequence>MSCGLLTTLRRALTSTRTNQQSKMDMLVKQSIEIVQRNQRTTVPWKPDEPYAQPCYTWTGIEWQALTTSKQDGSKPSPRQFRPSCIALYSWNIDFMLPFPDSRMRLAVRHLEGMIAKQPASTATIVHLNECLASDIKLLKSNFWIRENFKMTDVDTSNWQSGHYGTTTLIDKRLELQSCFRVHYSKTYMERDALFVDINIDTTAKPLRFCNTHAESLANEPAFRPPQIALCASYMRDPSVHGAVLAGDLNAIQPFDKHLHADNELQDAYLETGGDEDDEEGHTWGQQAATVQRQRFGTSRMDKVFYCGDVVCTLFERFGMDVEVEDDAERKEIMELGFEKAWVTDHLGVMAVFDLNGMLHST</sequence>
<evidence type="ECO:0000313" key="13">
    <source>
        <dbReference type="Proteomes" id="UP001310890"/>
    </source>
</evidence>
<dbReference type="CDD" id="cd09080">
    <property type="entry name" value="TDP2"/>
    <property type="match status" value="1"/>
</dbReference>
<dbReference type="GO" id="GO:0003697">
    <property type="term" value="F:single-stranded DNA binding"/>
    <property type="evidence" value="ECO:0007669"/>
    <property type="project" value="TreeGrafter"/>
</dbReference>
<dbReference type="GO" id="GO:0005737">
    <property type="term" value="C:cytoplasm"/>
    <property type="evidence" value="ECO:0007669"/>
    <property type="project" value="TreeGrafter"/>
</dbReference>
<evidence type="ECO:0000256" key="4">
    <source>
        <dbReference type="ARBA" id="ARBA00022722"/>
    </source>
</evidence>
<evidence type="ECO:0000256" key="2">
    <source>
        <dbReference type="ARBA" id="ARBA00001946"/>
    </source>
</evidence>
<comment type="caution">
    <text evidence="12">The sequence shown here is derived from an EMBL/GenBank/DDBJ whole genome shotgun (WGS) entry which is preliminary data.</text>
</comment>
<evidence type="ECO:0000256" key="8">
    <source>
        <dbReference type="ARBA" id="ARBA00022842"/>
    </source>
</evidence>
<dbReference type="PANTHER" id="PTHR15822">
    <property type="entry name" value="TRAF AND TNF RECEPTOR-ASSOCIATED PROTEIN"/>
    <property type="match status" value="1"/>
</dbReference>
<keyword evidence="10" id="KW-0539">Nucleus</keyword>
<dbReference type="InterPro" id="IPR005135">
    <property type="entry name" value="Endo/exonuclease/phosphatase"/>
</dbReference>
<comment type="cofactor">
    <cofactor evidence="1">
        <name>Mn(2+)</name>
        <dbReference type="ChEBI" id="CHEBI:29035"/>
    </cofactor>
</comment>
<evidence type="ECO:0000259" key="11">
    <source>
        <dbReference type="Pfam" id="PF03372"/>
    </source>
</evidence>
<dbReference type="GO" id="GO:0006302">
    <property type="term" value="P:double-strand break repair"/>
    <property type="evidence" value="ECO:0007669"/>
    <property type="project" value="TreeGrafter"/>
</dbReference>
<evidence type="ECO:0000256" key="10">
    <source>
        <dbReference type="ARBA" id="ARBA00023242"/>
    </source>
</evidence>
<dbReference type="Proteomes" id="UP001310890">
    <property type="component" value="Unassembled WGS sequence"/>
</dbReference>
<evidence type="ECO:0000313" key="12">
    <source>
        <dbReference type="EMBL" id="KAK5109692.1"/>
    </source>
</evidence>
<dbReference type="InterPro" id="IPR051547">
    <property type="entry name" value="TDP2-like"/>
</dbReference>
<evidence type="ECO:0000256" key="5">
    <source>
        <dbReference type="ARBA" id="ARBA00022723"/>
    </source>
</evidence>
<comment type="cofactor">
    <cofactor evidence="2">
        <name>Mg(2+)</name>
        <dbReference type="ChEBI" id="CHEBI:18420"/>
    </cofactor>
</comment>
<evidence type="ECO:0000256" key="3">
    <source>
        <dbReference type="ARBA" id="ARBA00004322"/>
    </source>
</evidence>
<comment type="subcellular location">
    <subcellularLocation>
        <location evidence="3">Nucleus</location>
        <location evidence="3">PML body</location>
    </subcellularLocation>
</comment>
<keyword evidence="8" id="KW-0460">Magnesium</keyword>
<evidence type="ECO:0000256" key="6">
    <source>
        <dbReference type="ARBA" id="ARBA00022763"/>
    </source>
</evidence>
<organism evidence="12 13">
    <name type="scientific">Meristemomyces frigidus</name>
    <dbReference type="NCBI Taxonomy" id="1508187"/>
    <lineage>
        <taxon>Eukaryota</taxon>
        <taxon>Fungi</taxon>
        <taxon>Dikarya</taxon>
        <taxon>Ascomycota</taxon>
        <taxon>Pezizomycotina</taxon>
        <taxon>Dothideomycetes</taxon>
        <taxon>Dothideomycetidae</taxon>
        <taxon>Mycosphaerellales</taxon>
        <taxon>Teratosphaeriaceae</taxon>
        <taxon>Meristemomyces</taxon>
    </lineage>
</organism>
<dbReference type="PANTHER" id="PTHR15822:SF4">
    <property type="entry name" value="TYROSYL-DNA PHOSPHODIESTERASE 2"/>
    <property type="match status" value="1"/>
</dbReference>
<dbReference type="Gene3D" id="3.60.10.10">
    <property type="entry name" value="Endonuclease/exonuclease/phosphatase"/>
    <property type="match status" value="1"/>
</dbReference>
<name>A0AAN7YMR2_9PEZI</name>
<dbReference type="GO" id="GO:0046872">
    <property type="term" value="F:metal ion binding"/>
    <property type="evidence" value="ECO:0007669"/>
    <property type="project" value="UniProtKB-KW"/>
</dbReference>
<dbReference type="GO" id="GO:0070260">
    <property type="term" value="F:5'-tyrosyl-DNA phosphodiesterase activity"/>
    <property type="evidence" value="ECO:0007669"/>
    <property type="project" value="TreeGrafter"/>
</dbReference>
<keyword evidence="6" id="KW-0227">DNA damage</keyword>